<protein>
    <submittedName>
        <fullName evidence="2">Uncharacterized protein</fullName>
    </submittedName>
</protein>
<organism evidence="2">
    <name type="scientific">uncultured Acetobacteraceae bacterium</name>
    <dbReference type="NCBI Taxonomy" id="169975"/>
    <lineage>
        <taxon>Bacteria</taxon>
        <taxon>Pseudomonadati</taxon>
        <taxon>Pseudomonadota</taxon>
        <taxon>Alphaproteobacteria</taxon>
        <taxon>Acetobacterales</taxon>
        <taxon>Acetobacteraceae</taxon>
        <taxon>environmental samples</taxon>
    </lineage>
</organism>
<name>A0A6J4IID8_9PROT</name>
<evidence type="ECO:0000313" key="2">
    <source>
        <dbReference type="EMBL" id="CAA9251324.1"/>
    </source>
</evidence>
<feature type="compositionally biased region" description="Basic and acidic residues" evidence="1">
    <location>
        <begin position="54"/>
        <end position="64"/>
    </location>
</feature>
<feature type="region of interest" description="Disordered" evidence="1">
    <location>
        <begin position="1"/>
        <end position="96"/>
    </location>
</feature>
<sequence>AGKTRRSSGAGAERRRPRGRPRRRRATPSRGATGAPSPGRAPLLRGSAILPRPIRAERDGEPGQKRLQILAGPPARRGDALARHLHPPGLGRSRAATPVHHVAARLLRRAGPAGSGAVNEL</sequence>
<dbReference type="AlphaFoldDB" id="A0A6J4IID8"/>
<evidence type="ECO:0000256" key="1">
    <source>
        <dbReference type="SAM" id="MobiDB-lite"/>
    </source>
</evidence>
<feature type="non-terminal residue" evidence="2">
    <location>
        <position position="1"/>
    </location>
</feature>
<dbReference type="EMBL" id="CADCTG010000171">
    <property type="protein sequence ID" value="CAA9251324.1"/>
    <property type="molecule type" value="Genomic_DNA"/>
</dbReference>
<feature type="non-terminal residue" evidence="2">
    <location>
        <position position="121"/>
    </location>
</feature>
<feature type="compositionally biased region" description="Basic residues" evidence="1">
    <location>
        <begin position="15"/>
        <end position="27"/>
    </location>
</feature>
<proteinExistence type="predicted"/>
<gene>
    <name evidence="2" type="ORF">AVDCRST_MAG08-2102</name>
</gene>
<reference evidence="2" key="1">
    <citation type="submission" date="2020-02" db="EMBL/GenBank/DDBJ databases">
        <authorList>
            <person name="Meier V. D."/>
        </authorList>
    </citation>
    <scope>NUCLEOTIDE SEQUENCE</scope>
    <source>
        <strain evidence="2">AVDCRST_MAG08</strain>
    </source>
</reference>
<accession>A0A6J4IID8</accession>